<feature type="region of interest" description="Disordered" evidence="1">
    <location>
        <begin position="188"/>
        <end position="257"/>
    </location>
</feature>
<keyword evidence="4" id="KW-1185">Reference proteome</keyword>
<dbReference type="OrthoDB" id="2355659at2759"/>
<gene>
    <name evidence="3" type="ORF">BS47DRAFT_452796</name>
</gene>
<dbReference type="AlphaFoldDB" id="A0A9P6DQ39"/>
<evidence type="ECO:0000256" key="2">
    <source>
        <dbReference type="SAM" id="Phobius"/>
    </source>
</evidence>
<protein>
    <submittedName>
        <fullName evidence="3">Uncharacterized protein</fullName>
    </submittedName>
</protein>
<proteinExistence type="predicted"/>
<organism evidence="3 4">
    <name type="scientific">Hydnum rufescens UP504</name>
    <dbReference type="NCBI Taxonomy" id="1448309"/>
    <lineage>
        <taxon>Eukaryota</taxon>
        <taxon>Fungi</taxon>
        <taxon>Dikarya</taxon>
        <taxon>Basidiomycota</taxon>
        <taxon>Agaricomycotina</taxon>
        <taxon>Agaricomycetes</taxon>
        <taxon>Cantharellales</taxon>
        <taxon>Hydnaceae</taxon>
        <taxon>Hydnum</taxon>
    </lineage>
</organism>
<reference evidence="3" key="1">
    <citation type="journal article" date="2020" name="Nat. Commun.">
        <title>Large-scale genome sequencing of mycorrhizal fungi provides insights into the early evolution of symbiotic traits.</title>
        <authorList>
            <person name="Miyauchi S."/>
            <person name="Kiss E."/>
            <person name="Kuo A."/>
            <person name="Drula E."/>
            <person name="Kohler A."/>
            <person name="Sanchez-Garcia M."/>
            <person name="Morin E."/>
            <person name="Andreopoulos B."/>
            <person name="Barry K.W."/>
            <person name="Bonito G."/>
            <person name="Buee M."/>
            <person name="Carver A."/>
            <person name="Chen C."/>
            <person name="Cichocki N."/>
            <person name="Clum A."/>
            <person name="Culley D."/>
            <person name="Crous P.W."/>
            <person name="Fauchery L."/>
            <person name="Girlanda M."/>
            <person name="Hayes R.D."/>
            <person name="Keri Z."/>
            <person name="LaButti K."/>
            <person name="Lipzen A."/>
            <person name="Lombard V."/>
            <person name="Magnuson J."/>
            <person name="Maillard F."/>
            <person name="Murat C."/>
            <person name="Nolan M."/>
            <person name="Ohm R.A."/>
            <person name="Pangilinan J."/>
            <person name="Pereira M.F."/>
            <person name="Perotto S."/>
            <person name="Peter M."/>
            <person name="Pfister S."/>
            <person name="Riley R."/>
            <person name="Sitrit Y."/>
            <person name="Stielow J.B."/>
            <person name="Szollosi G."/>
            <person name="Zifcakova L."/>
            <person name="Stursova M."/>
            <person name="Spatafora J.W."/>
            <person name="Tedersoo L."/>
            <person name="Vaario L.M."/>
            <person name="Yamada A."/>
            <person name="Yan M."/>
            <person name="Wang P."/>
            <person name="Xu J."/>
            <person name="Bruns T."/>
            <person name="Baldrian P."/>
            <person name="Vilgalys R."/>
            <person name="Dunand C."/>
            <person name="Henrissat B."/>
            <person name="Grigoriev I.V."/>
            <person name="Hibbett D."/>
            <person name="Nagy L.G."/>
            <person name="Martin F.M."/>
        </authorList>
    </citation>
    <scope>NUCLEOTIDE SEQUENCE</scope>
    <source>
        <strain evidence="3">UP504</strain>
    </source>
</reference>
<sequence length="281" mass="31261">MVWCTRAIVIPLISIGAAFNLYILFSILHLWIGLQRDAESEWEGGGHNLIRTFAATLITYILLSSTASAIGLFGVYKRIPSYIRIFLQFAFADFALYVVTLIGVAFACYHPTNWRDTACELLSTQPDVLRTLAHAGLDLENCEHWIEKVVLWVLISLSAGLIFKLQFLVVIAVHYSSLSRAAGHYTPLHSPIRTPTHRPSLSTSTALRQGHGQTSPRDSKRGSQAFSDLPPYSDRDSSPTRVYSPGRSPVRSANGDIDGRDALISMYEMDEHRGADAKRRV</sequence>
<keyword evidence="2" id="KW-1133">Transmembrane helix</keyword>
<feature type="transmembrane region" description="Helical" evidence="2">
    <location>
        <begin position="7"/>
        <end position="32"/>
    </location>
</feature>
<dbReference type="EMBL" id="MU129118">
    <property type="protein sequence ID" value="KAF9506260.1"/>
    <property type="molecule type" value="Genomic_DNA"/>
</dbReference>
<feature type="transmembrane region" description="Helical" evidence="2">
    <location>
        <begin position="149"/>
        <end position="173"/>
    </location>
</feature>
<evidence type="ECO:0000313" key="4">
    <source>
        <dbReference type="Proteomes" id="UP000886523"/>
    </source>
</evidence>
<feature type="transmembrane region" description="Helical" evidence="2">
    <location>
        <begin position="85"/>
        <end position="107"/>
    </location>
</feature>
<evidence type="ECO:0000313" key="3">
    <source>
        <dbReference type="EMBL" id="KAF9506260.1"/>
    </source>
</evidence>
<feature type="transmembrane region" description="Helical" evidence="2">
    <location>
        <begin position="52"/>
        <end position="73"/>
    </location>
</feature>
<comment type="caution">
    <text evidence="3">The sequence shown here is derived from an EMBL/GenBank/DDBJ whole genome shotgun (WGS) entry which is preliminary data.</text>
</comment>
<keyword evidence="2" id="KW-0472">Membrane</keyword>
<accession>A0A9P6DQ39</accession>
<keyword evidence="2" id="KW-0812">Transmembrane</keyword>
<dbReference type="Proteomes" id="UP000886523">
    <property type="component" value="Unassembled WGS sequence"/>
</dbReference>
<name>A0A9P6DQ39_9AGAM</name>
<feature type="compositionally biased region" description="Polar residues" evidence="1">
    <location>
        <begin position="197"/>
        <end position="226"/>
    </location>
</feature>
<evidence type="ECO:0000256" key="1">
    <source>
        <dbReference type="SAM" id="MobiDB-lite"/>
    </source>
</evidence>